<dbReference type="Pfam" id="PF13478">
    <property type="entry name" value="XdhC_C"/>
    <property type="match status" value="1"/>
</dbReference>
<organism evidence="3 4">
    <name type="scientific">Sagittula salina</name>
    <dbReference type="NCBI Taxonomy" id="2820268"/>
    <lineage>
        <taxon>Bacteria</taxon>
        <taxon>Pseudomonadati</taxon>
        <taxon>Pseudomonadota</taxon>
        <taxon>Alphaproteobacteria</taxon>
        <taxon>Rhodobacterales</taxon>
        <taxon>Roseobacteraceae</taxon>
        <taxon>Sagittula</taxon>
    </lineage>
</organism>
<dbReference type="PANTHER" id="PTHR30388:SF6">
    <property type="entry name" value="XANTHINE DEHYDROGENASE SUBUNIT A-RELATED"/>
    <property type="match status" value="1"/>
</dbReference>
<accession>A0A940MTS5</accession>
<dbReference type="Gene3D" id="3.40.50.720">
    <property type="entry name" value="NAD(P)-binding Rossmann-like Domain"/>
    <property type="match status" value="1"/>
</dbReference>
<reference evidence="3" key="1">
    <citation type="submission" date="2021-03" db="EMBL/GenBank/DDBJ databases">
        <title>Sagittula salina sp. nov. strain M10.9X isolated from the marine waste.</title>
        <authorList>
            <person name="Satari L."/>
            <person name="Molina-Menor E."/>
            <person name="Vidal-Verdu A."/>
            <person name="Pascual J."/>
            <person name="Pereto J."/>
            <person name="Porcar M."/>
        </authorList>
    </citation>
    <scope>NUCLEOTIDE SEQUENCE</scope>
    <source>
        <strain evidence="3">M10.9X</strain>
    </source>
</reference>
<sequence length="262" mass="27448">MSKFDIFDTIASLRTSGRPFCVATVVRTADVTSAKAGAKAAIAEDGTITGHLGGGCVTRAVRKAAQTAIRSGETAMIRVKPSSKVVDLTEDGAQVFRSGCPSGGTVDLLIEPYELPPMIALYGKTPIARAIAQHALLAGFRLACAPELGMEGTPLDVTLEDHALRPQDFVVIATQGAGDLAALKAALDSPARRVSMVASGRKATALVAKLDDPTQAQRLKAPAGLDLGGIDPHEIALSVLAEIVRWRATEARLREERNETTA</sequence>
<comment type="caution">
    <text evidence="3">The sequence shown here is derived from an EMBL/GenBank/DDBJ whole genome shotgun (WGS) entry which is preliminary data.</text>
</comment>
<evidence type="ECO:0000259" key="2">
    <source>
        <dbReference type="Pfam" id="PF13478"/>
    </source>
</evidence>
<dbReference type="RefSeq" id="WP_209363683.1">
    <property type="nucleotide sequence ID" value="NZ_JAGISH010000018.1"/>
</dbReference>
<dbReference type="InterPro" id="IPR003777">
    <property type="entry name" value="XdhC_CoxI"/>
</dbReference>
<feature type="domain" description="XdhC Rossmann" evidence="2">
    <location>
        <begin position="120"/>
        <end position="243"/>
    </location>
</feature>
<dbReference type="EMBL" id="JAGISH010000018">
    <property type="protein sequence ID" value="MBP0484912.1"/>
    <property type="molecule type" value="Genomic_DNA"/>
</dbReference>
<dbReference type="PANTHER" id="PTHR30388">
    <property type="entry name" value="ALDEHYDE OXIDOREDUCTASE MOLYBDENUM COFACTOR ASSEMBLY PROTEIN"/>
    <property type="match status" value="1"/>
</dbReference>
<dbReference type="Proteomes" id="UP000675940">
    <property type="component" value="Unassembled WGS sequence"/>
</dbReference>
<protein>
    <submittedName>
        <fullName evidence="3">XdhC family protein</fullName>
    </submittedName>
</protein>
<gene>
    <name evidence="3" type="ORF">J5474_20765</name>
</gene>
<evidence type="ECO:0000313" key="4">
    <source>
        <dbReference type="Proteomes" id="UP000675940"/>
    </source>
</evidence>
<dbReference type="AlphaFoldDB" id="A0A940MTS5"/>
<dbReference type="InterPro" id="IPR027051">
    <property type="entry name" value="XdhC_Rossmann_dom"/>
</dbReference>
<evidence type="ECO:0000259" key="1">
    <source>
        <dbReference type="Pfam" id="PF02625"/>
    </source>
</evidence>
<feature type="domain" description="XdhC- CoxI" evidence="1">
    <location>
        <begin position="14"/>
        <end position="79"/>
    </location>
</feature>
<keyword evidence="4" id="KW-1185">Reference proteome</keyword>
<dbReference type="Pfam" id="PF02625">
    <property type="entry name" value="XdhC_CoxI"/>
    <property type="match status" value="1"/>
</dbReference>
<proteinExistence type="predicted"/>
<name>A0A940MTS5_9RHOB</name>
<evidence type="ECO:0000313" key="3">
    <source>
        <dbReference type="EMBL" id="MBP0484912.1"/>
    </source>
</evidence>
<dbReference type="InterPro" id="IPR052698">
    <property type="entry name" value="MoCofactor_Util/Proc"/>
</dbReference>